<dbReference type="InterPro" id="IPR032828">
    <property type="entry name" value="PolyA_RNA-bd"/>
</dbReference>
<evidence type="ECO:0000256" key="8">
    <source>
        <dbReference type="RuleBase" id="RU003953"/>
    </source>
</evidence>
<accession>A0A6I6L770</accession>
<dbReference type="Gene3D" id="1.10.3090.10">
    <property type="entry name" value="cca-adding enzyme, domain 2"/>
    <property type="match status" value="1"/>
</dbReference>
<name>A0A6I6L770_9SPHN</name>
<comment type="cofactor">
    <cofactor evidence="1">
        <name>Mg(2+)</name>
        <dbReference type="ChEBI" id="CHEBI:18420"/>
    </cofactor>
</comment>
<dbReference type="OrthoDB" id="9805698at2"/>
<dbReference type="GO" id="GO:0046872">
    <property type="term" value="F:metal ion binding"/>
    <property type="evidence" value="ECO:0007669"/>
    <property type="project" value="UniProtKB-KW"/>
</dbReference>
<keyword evidence="7" id="KW-0460">Magnesium</keyword>
<dbReference type="Pfam" id="PF12627">
    <property type="entry name" value="PolyA_pol_RNAbd"/>
    <property type="match status" value="1"/>
</dbReference>
<evidence type="ECO:0000256" key="7">
    <source>
        <dbReference type="ARBA" id="ARBA00022842"/>
    </source>
</evidence>
<dbReference type="GO" id="GO:0016779">
    <property type="term" value="F:nucleotidyltransferase activity"/>
    <property type="evidence" value="ECO:0007669"/>
    <property type="project" value="UniProtKB-KW"/>
</dbReference>
<dbReference type="GO" id="GO:0000166">
    <property type="term" value="F:nucleotide binding"/>
    <property type="evidence" value="ECO:0007669"/>
    <property type="project" value="UniProtKB-KW"/>
</dbReference>
<keyword evidence="4" id="KW-0548">Nucleotidyltransferase</keyword>
<dbReference type="Pfam" id="PF01743">
    <property type="entry name" value="PolyA_pol"/>
    <property type="match status" value="1"/>
</dbReference>
<keyword evidence="2 8" id="KW-0808">Transferase</keyword>
<evidence type="ECO:0000313" key="12">
    <source>
        <dbReference type="Proteomes" id="UP000428803"/>
    </source>
</evidence>
<dbReference type="InterPro" id="IPR002646">
    <property type="entry name" value="PolA_pol_head_dom"/>
</dbReference>
<comment type="similarity">
    <text evidence="8">Belongs to the tRNA nucleotidyltransferase/poly(A) polymerase family.</text>
</comment>
<evidence type="ECO:0000256" key="6">
    <source>
        <dbReference type="ARBA" id="ARBA00022741"/>
    </source>
</evidence>
<dbReference type="SUPFAM" id="SSF81891">
    <property type="entry name" value="Poly A polymerase C-terminal region-like"/>
    <property type="match status" value="1"/>
</dbReference>
<gene>
    <name evidence="11" type="ORF">EUU25_03590</name>
</gene>
<evidence type="ECO:0000256" key="3">
    <source>
        <dbReference type="ARBA" id="ARBA00022694"/>
    </source>
</evidence>
<feature type="domain" description="Poly A polymerase head" evidence="9">
    <location>
        <begin position="30"/>
        <end position="153"/>
    </location>
</feature>
<dbReference type="PANTHER" id="PTHR46173:SF1">
    <property type="entry name" value="CCA TRNA NUCLEOTIDYLTRANSFERASE 1, MITOCHONDRIAL"/>
    <property type="match status" value="1"/>
</dbReference>
<dbReference type="SUPFAM" id="SSF81301">
    <property type="entry name" value="Nucleotidyltransferase"/>
    <property type="match status" value="1"/>
</dbReference>
<organism evidence="11 12">
    <name type="scientific">Sphingorhabdus lacus</name>
    <dbReference type="NCBI Taxonomy" id="392610"/>
    <lineage>
        <taxon>Bacteria</taxon>
        <taxon>Pseudomonadati</taxon>
        <taxon>Pseudomonadota</taxon>
        <taxon>Alphaproteobacteria</taxon>
        <taxon>Sphingomonadales</taxon>
        <taxon>Sphingomonadaceae</taxon>
        <taxon>Sphingorhabdus</taxon>
    </lineage>
</organism>
<evidence type="ECO:0000256" key="4">
    <source>
        <dbReference type="ARBA" id="ARBA00022695"/>
    </source>
</evidence>
<dbReference type="InterPro" id="IPR050264">
    <property type="entry name" value="Bact_CCA-adding_enz_type3_sf"/>
</dbReference>
<dbReference type="GO" id="GO:0008033">
    <property type="term" value="P:tRNA processing"/>
    <property type="evidence" value="ECO:0007669"/>
    <property type="project" value="UniProtKB-KW"/>
</dbReference>
<dbReference type="KEGG" id="slaa:EUU25_03590"/>
<dbReference type="AlphaFoldDB" id="A0A6I6L770"/>
<reference evidence="12" key="1">
    <citation type="submission" date="2019-01" db="EMBL/GenBank/DDBJ databases">
        <title>Sphingorhabdus lacus sp.nov., isolated from an oligotrophic freshwater lake.</title>
        <authorList>
            <person name="Park M."/>
        </authorList>
    </citation>
    <scope>NUCLEOTIDE SEQUENCE [LARGE SCALE GENOMIC DNA]</scope>
    <source>
        <strain evidence="12">IMCC1753</strain>
    </source>
</reference>
<dbReference type="InterPro" id="IPR043519">
    <property type="entry name" value="NT_sf"/>
</dbReference>
<evidence type="ECO:0000259" key="10">
    <source>
        <dbReference type="Pfam" id="PF12627"/>
    </source>
</evidence>
<dbReference type="RefSeq" id="WP_158898359.1">
    <property type="nucleotide sequence ID" value="NZ_CP035733.1"/>
</dbReference>
<keyword evidence="6" id="KW-0547">Nucleotide-binding</keyword>
<dbReference type="Gene3D" id="3.30.460.10">
    <property type="entry name" value="Beta Polymerase, domain 2"/>
    <property type="match status" value="1"/>
</dbReference>
<evidence type="ECO:0000256" key="5">
    <source>
        <dbReference type="ARBA" id="ARBA00022723"/>
    </source>
</evidence>
<evidence type="ECO:0000259" key="9">
    <source>
        <dbReference type="Pfam" id="PF01743"/>
    </source>
</evidence>
<dbReference type="CDD" id="cd05398">
    <property type="entry name" value="NT_ClassII-CCAase"/>
    <property type="match status" value="1"/>
</dbReference>
<keyword evidence="12" id="KW-1185">Reference proteome</keyword>
<keyword evidence="8" id="KW-0694">RNA-binding</keyword>
<dbReference type="Proteomes" id="UP000428803">
    <property type="component" value="Chromosome"/>
</dbReference>
<keyword evidence="3" id="KW-0819">tRNA processing</keyword>
<evidence type="ECO:0000256" key="1">
    <source>
        <dbReference type="ARBA" id="ARBA00001946"/>
    </source>
</evidence>
<feature type="domain" description="tRNA nucleotidyltransferase/poly(A) polymerase RNA and SrmB- binding" evidence="10">
    <location>
        <begin position="185"/>
        <end position="242"/>
    </location>
</feature>
<proteinExistence type="inferred from homology"/>
<evidence type="ECO:0000256" key="2">
    <source>
        <dbReference type="ARBA" id="ARBA00022679"/>
    </source>
</evidence>
<protein>
    <submittedName>
        <fullName evidence="11">CCA tRNA nucleotidyltransferase</fullName>
    </submittedName>
</protein>
<evidence type="ECO:0000313" key="11">
    <source>
        <dbReference type="EMBL" id="QGY79776.1"/>
    </source>
</evidence>
<dbReference type="PANTHER" id="PTHR46173">
    <property type="entry name" value="CCA TRNA NUCLEOTIDYLTRANSFERASE 1, MITOCHONDRIAL"/>
    <property type="match status" value="1"/>
</dbReference>
<keyword evidence="5" id="KW-0479">Metal-binding</keyword>
<sequence length="408" mass="45143">MTEIIYNSDWFQAKGLRNIVDALSKENDGLRIVGGAVRDSLLGLSVSDVDLATKLLPKEVMGRLERAGIKSVPTGIEHGTVTAVSDGKNYEITTLRRDVATDGRRAVVAFSTDWKEDAARRDFTINALYADAYTGEIFDYFSGQHDLNLGVVRFIGDAEQRIAEDYLRILRYFRFLARFGTGSADQEALAACAKGAHGLTALSRERIAQELTRLITLPNPVFSVQLMVDHQIFAPFLPELDKAAVERLPSILDREVQHKLAVSLPARLLTLLPRDQVIVDRVSARLKLSNRLREQLTNRVSGDLPTENNIRELAYRKGTSCAIDTAALYTNSNVFALCLKRLLNWDVPVFGIKGGDVIAMGVPAGPMVAKTLHLLEQTWINDDFPATDDLLTKSHQIVVELLSATKKA</sequence>
<dbReference type="GO" id="GO:0000049">
    <property type="term" value="F:tRNA binding"/>
    <property type="evidence" value="ECO:0007669"/>
    <property type="project" value="TreeGrafter"/>
</dbReference>
<dbReference type="EMBL" id="CP035733">
    <property type="protein sequence ID" value="QGY79776.1"/>
    <property type="molecule type" value="Genomic_DNA"/>
</dbReference>